<dbReference type="Proteomes" id="UP000095563">
    <property type="component" value="Unassembled WGS sequence"/>
</dbReference>
<organism evidence="1 2">
    <name type="scientific">Clostridium baratii</name>
    <dbReference type="NCBI Taxonomy" id="1561"/>
    <lineage>
        <taxon>Bacteria</taxon>
        <taxon>Bacillati</taxon>
        <taxon>Bacillota</taxon>
        <taxon>Clostridia</taxon>
        <taxon>Eubacteriales</taxon>
        <taxon>Clostridiaceae</taxon>
        <taxon>Clostridium</taxon>
    </lineage>
</organism>
<sequence length="144" mass="17393">MNKRHGLRYTKLYCVWGMMKQRCLNIKNKDYKDYGARGITVYEKWIHDYRVFYEWAITAGYKEGLTLDRINPNGNYEPNNCRWITNAEQQNNKRNTIHVLYNDRLITLTELSIITNIKRETLEMRYIRGDRGEKLIRPVRKRTA</sequence>
<dbReference type="RefSeq" id="WP_055206667.1">
    <property type="nucleotide sequence ID" value="NZ_CZBO01000001.1"/>
</dbReference>
<evidence type="ECO:0000313" key="2">
    <source>
        <dbReference type="Proteomes" id="UP000095563"/>
    </source>
</evidence>
<gene>
    <name evidence="1" type="ORF">ERS852568_00621</name>
</gene>
<evidence type="ECO:0000313" key="1">
    <source>
        <dbReference type="EMBL" id="CUP74134.1"/>
    </source>
</evidence>
<protein>
    <submittedName>
        <fullName evidence="1">Uncharacterized protein</fullName>
    </submittedName>
</protein>
<dbReference type="EMBL" id="CZBO01000001">
    <property type="protein sequence ID" value="CUP74134.1"/>
    <property type="molecule type" value="Genomic_DNA"/>
</dbReference>
<name>A0A174QLK2_9CLOT</name>
<dbReference type="AlphaFoldDB" id="A0A174QLK2"/>
<proteinExistence type="predicted"/>
<reference evidence="1 2" key="1">
    <citation type="submission" date="2015-09" db="EMBL/GenBank/DDBJ databases">
        <authorList>
            <consortium name="Pathogen Informatics"/>
        </authorList>
    </citation>
    <scope>NUCLEOTIDE SEQUENCE [LARGE SCALE GENOMIC DNA]</scope>
    <source>
        <strain evidence="1 2">2789STDY5834956</strain>
    </source>
</reference>
<accession>A0A174QLK2</accession>